<dbReference type="EMBL" id="CP048029">
    <property type="protein sequence ID" value="QIK36911.1"/>
    <property type="molecule type" value="Genomic_DNA"/>
</dbReference>
<dbReference type="RefSeq" id="WP_166269505.1">
    <property type="nucleotide sequence ID" value="NZ_CP048029.1"/>
</dbReference>
<dbReference type="AlphaFoldDB" id="A0A6G7VA71"/>
<feature type="transmembrane region" description="Helical" evidence="5">
    <location>
        <begin position="51"/>
        <end position="73"/>
    </location>
</feature>
<gene>
    <name evidence="6" type="ORF">GWK36_01625</name>
</gene>
<keyword evidence="2" id="KW-0328">Glycosyltransferase</keyword>
<evidence type="ECO:0008006" key="8">
    <source>
        <dbReference type="Google" id="ProtNLM"/>
    </source>
</evidence>
<dbReference type="Proteomes" id="UP000502699">
    <property type="component" value="Chromosome"/>
</dbReference>
<dbReference type="PANTHER" id="PTHR43867">
    <property type="entry name" value="CELLULOSE SYNTHASE CATALYTIC SUBUNIT A [UDP-FORMING]"/>
    <property type="match status" value="1"/>
</dbReference>
<accession>A0A6G7VA71</accession>
<keyword evidence="7" id="KW-1185">Reference proteome</keyword>
<dbReference type="GO" id="GO:0005886">
    <property type="term" value="C:plasma membrane"/>
    <property type="evidence" value="ECO:0007669"/>
    <property type="project" value="TreeGrafter"/>
</dbReference>
<keyword evidence="5" id="KW-0472">Membrane</keyword>
<evidence type="ECO:0000256" key="2">
    <source>
        <dbReference type="ARBA" id="ARBA00022676"/>
    </source>
</evidence>
<name>A0A6G7VA71_9GAMM</name>
<keyword evidence="5" id="KW-0812">Transmembrane</keyword>
<dbReference type="InterPro" id="IPR050321">
    <property type="entry name" value="Glycosyltr_2/OpgH_subfam"/>
</dbReference>
<proteinExistence type="predicted"/>
<keyword evidence="3" id="KW-0808">Transferase</keyword>
<comment type="subcellular location">
    <subcellularLocation>
        <location evidence="1">Membrane</location>
        <topology evidence="1">Multi-pass membrane protein</topology>
    </subcellularLocation>
</comment>
<evidence type="ECO:0000313" key="6">
    <source>
        <dbReference type="EMBL" id="QIK36911.1"/>
    </source>
</evidence>
<evidence type="ECO:0000313" key="7">
    <source>
        <dbReference type="Proteomes" id="UP000502699"/>
    </source>
</evidence>
<sequence length="161" mass="18797">MIAGLQPESFISFVKQRSHWAQGMTQILILSNPLRIKWLKWWQRLSYLNSMLFWLFTFARLVFLISPLFYLLFGLGIFNASVPEILTLAVPHFVSLPILNDYLYGNARWVFVSEFYEQLLPLFLLKPIVEVFRRPHSPQFLVTPKGETLDQDAISPLARPV</sequence>
<organism evidence="6 7">
    <name type="scientific">Caldichromatium japonicum</name>
    <dbReference type="NCBI Taxonomy" id="2699430"/>
    <lineage>
        <taxon>Bacteria</taxon>
        <taxon>Pseudomonadati</taxon>
        <taxon>Pseudomonadota</taxon>
        <taxon>Gammaproteobacteria</taxon>
        <taxon>Chromatiales</taxon>
        <taxon>Chromatiaceae</taxon>
        <taxon>Caldichromatium</taxon>
    </lineage>
</organism>
<dbReference type="GO" id="GO:0016758">
    <property type="term" value="F:hexosyltransferase activity"/>
    <property type="evidence" value="ECO:0007669"/>
    <property type="project" value="TreeGrafter"/>
</dbReference>
<evidence type="ECO:0000256" key="5">
    <source>
        <dbReference type="SAM" id="Phobius"/>
    </source>
</evidence>
<protein>
    <recommendedName>
        <fullName evidence="8">Glycosyltransferase 2-like domain-containing protein</fullName>
    </recommendedName>
</protein>
<evidence type="ECO:0000256" key="3">
    <source>
        <dbReference type="ARBA" id="ARBA00022679"/>
    </source>
</evidence>
<dbReference type="KEGG" id="cjap:GWK36_01625"/>
<reference evidence="7" key="1">
    <citation type="submission" date="2020-01" db="EMBL/GenBank/DDBJ databases">
        <title>Caldichromatium gen. nov., sp. nov., a thermophilic purple sulfur bacterium member of the family Chromatiaceae isolated from Nakabusa hot spring, Japan.</title>
        <authorList>
            <person name="Saini M.K."/>
            <person name="Hanada S."/>
            <person name="Tank M."/>
        </authorList>
    </citation>
    <scope>NUCLEOTIDE SEQUENCE [LARGE SCALE GENOMIC DNA]</scope>
    <source>
        <strain evidence="7">No.7</strain>
    </source>
</reference>
<evidence type="ECO:0000256" key="1">
    <source>
        <dbReference type="ARBA" id="ARBA00004141"/>
    </source>
</evidence>
<keyword evidence="4 5" id="KW-1133">Transmembrane helix</keyword>
<evidence type="ECO:0000256" key="4">
    <source>
        <dbReference type="ARBA" id="ARBA00022989"/>
    </source>
</evidence>
<dbReference type="PANTHER" id="PTHR43867:SF2">
    <property type="entry name" value="CELLULOSE SYNTHASE CATALYTIC SUBUNIT A [UDP-FORMING]"/>
    <property type="match status" value="1"/>
</dbReference>